<name>A0A7C1VKR8_DESA2</name>
<evidence type="ECO:0000259" key="2">
    <source>
        <dbReference type="Pfam" id="PF01370"/>
    </source>
</evidence>
<dbReference type="Pfam" id="PF01370">
    <property type="entry name" value="Epimerase"/>
    <property type="match status" value="1"/>
</dbReference>
<comment type="similarity">
    <text evidence="1">Belongs to the NAD(P)-dependent epimerase/dehydratase family.</text>
</comment>
<organism evidence="3">
    <name type="scientific">Desulfofervidus auxilii</name>
    <dbReference type="NCBI Taxonomy" id="1621989"/>
    <lineage>
        <taxon>Bacteria</taxon>
        <taxon>Pseudomonadati</taxon>
        <taxon>Thermodesulfobacteriota</taxon>
        <taxon>Candidatus Desulfofervidia</taxon>
        <taxon>Candidatus Desulfofervidales</taxon>
        <taxon>Candidatus Desulfofervidaceae</taxon>
        <taxon>Candidatus Desulfofervidus</taxon>
    </lineage>
</organism>
<evidence type="ECO:0000313" key="3">
    <source>
        <dbReference type="EMBL" id="HEC67548.1"/>
    </source>
</evidence>
<reference evidence="3" key="1">
    <citation type="journal article" date="2020" name="mSystems">
        <title>Genome- and Community-Level Interaction Insights into Carbon Utilization and Element Cycling Functions of Hydrothermarchaeota in Hydrothermal Sediment.</title>
        <authorList>
            <person name="Zhou Z."/>
            <person name="Liu Y."/>
            <person name="Xu W."/>
            <person name="Pan J."/>
            <person name="Luo Z.H."/>
            <person name="Li M."/>
        </authorList>
    </citation>
    <scope>NUCLEOTIDE SEQUENCE [LARGE SCALE GENOMIC DNA]</scope>
    <source>
        <strain evidence="3">HyVt-389</strain>
    </source>
</reference>
<gene>
    <name evidence="3" type="ORF">ENI35_01850</name>
</gene>
<evidence type="ECO:0000256" key="1">
    <source>
        <dbReference type="ARBA" id="ARBA00007637"/>
    </source>
</evidence>
<dbReference type="AlphaFoldDB" id="A0A7C1VKR8"/>
<proteinExistence type="inferred from homology"/>
<dbReference type="InterPro" id="IPR036291">
    <property type="entry name" value="NAD(P)-bd_dom_sf"/>
</dbReference>
<dbReference type="EMBL" id="DRIH01000059">
    <property type="protein sequence ID" value="HEC67548.1"/>
    <property type="molecule type" value="Genomic_DNA"/>
</dbReference>
<dbReference type="PANTHER" id="PTHR43000">
    <property type="entry name" value="DTDP-D-GLUCOSE 4,6-DEHYDRATASE-RELATED"/>
    <property type="match status" value="1"/>
</dbReference>
<protein>
    <submittedName>
        <fullName evidence="3">SDR family NAD(P)-dependent oxidoreductase</fullName>
    </submittedName>
</protein>
<sequence>MENLGLAMQALGKILITGSTGFIGSHLTRRLVEKGYEVGIIKRRNPNIWRIKDLVKRLTIYETDLQDTDAVLKVVSHFRPNVIFHLATYYAVEHKSEEIPLMVNTNVLGTMNLLQASKESMVKLFVNTSSCFVYKQSENKLIENDDLDPLNLYALTKIQAEQTCTFYAKKYGLKVVTFRLFPPYGPADHERRLIPYVIKSFYQGKPLKLTTGKQRWDFVYVGDIVDAYLKLLNLSSLVEKHEIFNIGSGNAISVREVVSRIKEIIGSKLEPEWGAIPHRKNEVWFICADTTKAKAILRWEPKVDILKDGLRLTIDWYKKFGNLS</sequence>
<dbReference type="Gene3D" id="3.40.50.720">
    <property type="entry name" value="NAD(P)-binding Rossmann-like Domain"/>
    <property type="match status" value="1"/>
</dbReference>
<dbReference type="PRINTS" id="PR01713">
    <property type="entry name" value="NUCEPIMERASE"/>
</dbReference>
<accession>A0A7C1VKR8</accession>
<dbReference type="InterPro" id="IPR001509">
    <property type="entry name" value="Epimerase_deHydtase"/>
</dbReference>
<dbReference type="SUPFAM" id="SSF51735">
    <property type="entry name" value="NAD(P)-binding Rossmann-fold domains"/>
    <property type="match status" value="1"/>
</dbReference>
<dbReference type="Proteomes" id="UP000885738">
    <property type="component" value="Unassembled WGS sequence"/>
</dbReference>
<feature type="domain" description="NAD-dependent epimerase/dehydratase" evidence="2">
    <location>
        <begin position="14"/>
        <end position="247"/>
    </location>
</feature>
<comment type="caution">
    <text evidence="3">The sequence shown here is derived from an EMBL/GenBank/DDBJ whole genome shotgun (WGS) entry which is preliminary data.</text>
</comment>